<proteinExistence type="predicted"/>
<protein>
    <submittedName>
        <fullName evidence="2">Uncharacterized protein</fullName>
    </submittedName>
</protein>
<dbReference type="EMBL" id="CAJNNW010026044">
    <property type="protein sequence ID" value="CAE8682150.1"/>
    <property type="molecule type" value="Genomic_DNA"/>
</dbReference>
<dbReference type="SUPFAM" id="SSF52266">
    <property type="entry name" value="SGNH hydrolase"/>
    <property type="match status" value="1"/>
</dbReference>
<evidence type="ECO:0000313" key="2">
    <source>
        <dbReference type="EMBL" id="CAE8682150.1"/>
    </source>
</evidence>
<accession>A0A813JQZ4</accession>
<dbReference type="Proteomes" id="UP000626109">
    <property type="component" value="Unassembled WGS sequence"/>
</dbReference>
<dbReference type="AlphaFoldDB" id="A0A813JQZ4"/>
<sequence>MGVTGHCSVGFSVALNLSLALIIGWQHTRCPISLSEPDYLTGLGSEANTLKESRAAISGGHPEKLPHIEHGVMLNHTSAWPTWHLAMPPHFDRGIFSYDTYFDVSRFNTFLPDGDWKRLIPLMRRLATGATIKVMVLGGSVTAGVMCQQKFKDRHLIRDKACTWSAHFVHWLRVAFPRSTVVLDNLAQGGSPTPVIFSGLGLFDYTNVDRILIDTLANDQGGSEVRRFGFNYSDIDSTQAVSVAYEMLIRTLHELAPEAVYSVLDGCPQCHLVVPAHRQVLNFYDVPRLDYVDVVAQLQTLWAYSGKKSANHPDFRSHQAVADVLALTWCNVWSRISSLKSRDVGDVMAFSSKGYYHPAQYRERFHICTRPCSVLSARGTSTTQPQVIKGNWNVYADRPGKPGWSPTVPVSIMDIPLCFGKKPTLSLTYLRSYDKLGKAIMTLNGKDLHLDGLWGDDTGQHFAQSFTIFSQAGNPILLGGSAGGPVGPVGFDIRPNSSHTMRIENFKLRNNKMKIIDIVSC</sequence>
<evidence type="ECO:0000313" key="3">
    <source>
        <dbReference type="Proteomes" id="UP000626109"/>
    </source>
</evidence>
<keyword evidence="1" id="KW-0732">Signal</keyword>
<name>A0A813JQZ4_POLGL</name>
<feature type="signal peptide" evidence="1">
    <location>
        <begin position="1"/>
        <end position="20"/>
    </location>
</feature>
<dbReference type="CDD" id="cd00229">
    <property type="entry name" value="SGNH_hydrolase"/>
    <property type="match status" value="1"/>
</dbReference>
<reference evidence="2" key="1">
    <citation type="submission" date="2021-02" db="EMBL/GenBank/DDBJ databases">
        <authorList>
            <person name="Dougan E. K."/>
            <person name="Rhodes N."/>
            <person name="Thang M."/>
            <person name="Chan C."/>
        </authorList>
    </citation>
    <scope>NUCLEOTIDE SEQUENCE</scope>
</reference>
<organism evidence="2 3">
    <name type="scientific">Polarella glacialis</name>
    <name type="common">Dinoflagellate</name>
    <dbReference type="NCBI Taxonomy" id="89957"/>
    <lineage>
        <taxon>Eukaryota</taxon>
        <taxon>Sar</taxon>
        <taxon>Alveolata</taxon>
        <taxon>Dinophyceae</taxon>
        <taxon>Suessiales</taxon>
        <taxon>Suessiaceae</taxon>
        <taxon>Polarella</taxon>
    </lineage>
</organism>
<comment type="caution">
    <text evidence="2">The sequence shown here is derived from an EMBL/GenBank/DDBJ whole genome shotgun (WGS) entry which is preliminary data.</text>
</comment>
<dbReference type="PANTHER" id="PTHR34407">
    <property type="entry name" value="EXPRESSED PROTEIN"/>
    <property type="match status" value="1"/>
</dbReference>
<evidence type="ECO:0000256" key="1">
    <source>
        <dbReference type="SAM" id="SignalP"/>
    </source>
</evidence>
<dbReference type="PANTHER" id="PTHR34407:SF1">
    <property type="entry name" value="SGNH HYDROLASE-TYPE ESTERASE DOMAIN-CONTAINING PROTEIN"/>
    <property type="match status" value="1"/>
</dbReference>
<feature type="chain" id="PRO_5032576615" evidence="1">
    <location>
        <begin position="21"/>
        <end position="521"/>
    </location>
</feature>
<gene>
    <name evidence="2" type="ORF">PGLA2088_LOCUS22808</name>
</gene>